<dbReference type="Proteomes" id="UP000593561">
    <property type="component" value="Unassembled WGS sequence"/>
</dbReference>
<dbReference type="GO" id="GO:0005634">
    <property type="term" value="C:nucleus"/>
    <property type="evidence" value="ECO:0007669"/>
    <property type="project" value="UniProtKB-SubCell"/>
</dbReference>
<dbReference type="InterPro" id="IPR046341">
    <property type="entry name" value="SET_dom_sf"/>
</dbReference>
<dbReference type="SMART" id="SM00468">
    <property type="entry name" value="PreSET"/>
    <property type="match status" value="1"/>
</dbReference>
<dbReference type="InterPro" id="IPR001214">
    <property type="entry name" value="SET_dom"/>
</dbReference>
<dbReference type="GO" id="GO:0003690">
    <property type="term" value="F:double-stranded DNA binding"/>
    <property type="evidence" value="ECO:0007669"/>
    <property type="project" value="TreeGrafter"/>
</dbReference>
<comment type="subcellular location">
    <subcellularLocation>
        <location evidence="1">Chromosome</location>
        <location evidence="1">Centromere</location>
    </subcellularLocation>
    <subcellularLocation>
        <location evidence="4">Nucleus</location>
    </subcellularLocation>
</comment>
<comment type="caution">
    <text evidence="8">The sequence shown here is derived from an EMBL/GenBank/DDBJ whole genome shotgun (WGS) entry which is preliminary data.</text>
</comment>
<evidence type="ECO:0008006" key="10">
    <source>
        <dbReference type="Google" id="ProtNLM"/>
    </source>
</evidence>
<dbReference type="InterPro" id="IPR036987">
    <property type="entry name" value="SRA-YDG_sf"/>
</dbReference>
<reference evidence="8 9" key="1">
    <citation type="journal article" date="2019" name="Genome Biol. Evol.">
        <title>Insights into the evolution of the New World diploid cottons (Gossypium, subgenus Houzingenia) based on genome sequencing.</title>
        <authorList>
            <person name="Grover C.E."/>
            <person name="Arick M.A. 2nd"/>
            <person name="Thrash A."/>
            <person name="Conover J.L."/>
            <person name="Sanders W.S."/>
            <person name="Peterson D.G."/>
            <person name="Frelichowski J.E."/>
            <person name="Scheffler J.A."/>
            <person name="Scheffler B.E."/>
            <person name="Wendel J.F."/>
        </authorList>
    </citation>
    <scope>NUCLEOTIDE SEQUENCE [LARGE SCALE GENOMIC DNA]</scope>
    <source>
        <strain evidence="8">27</strain>
        <tissue evidence="8">Leaf</tissue>
    </source>
</reference>
<dbReference type="PROSITE" id="PS50280">
    <property type="entry name" value="SET"/>
    <property type="match status" value="1"/>
</dbReference>
<evidence type="ECO:0000259" key="7">
    <source>
        <dbReference type="PROSITE" id="PS51015"/>
    </source>
</evidence>
<keyword evidence="3 4" id="KW-0539">Nucleus</keyword>
<evidence type="ECO:0000259" key="5">
    <source>
        <dbReference type="PROSITE" id="PS50280"/>
    </source>
</evidence>
<dbReference type="PROSITE" id="PS51015">
    <property type="entry name" value="YDG"/>
    <property type="match status" value="1"/>
</dbReference>
<dbReference type="PROSITE" id="PS50867">
    <property type="entry name" value="PRE_SET"/>
    <property type="match status" value="1"/>
</dbReference>
<dbReference type="Pfam" id="PF02182">
    <property type="entry name" value="SAD_SRA"/>
    <property type="match status" value="1"/>
</dbReference>
<sequence length="918" mass="102920">MVLQFQIDGNVNPSKGNMDPSKFKRRRVSAVRDYPIQAHVHPCSCFPVSRKYPPSKIRKGVSVKRDFPVKLDAPAALRNSLSSNAAIATNGRDIHACTNDVKESNLSMVVWEERSELDASIAINIHLCTGIGDDKPSSVPNIANSRDGYECLKSIKEVGVSAATNVYKYTGFEESYSSMNIKGEQCAVDIPFANNIYACIESKQEGTSMLPLMMNNVKVDVPAATKIYSYAGVERANVLMNIGDDLCEAVVTSFDDYQLALKDEKSKNLVYLTKEVSSLMLSDERCSDSLFGVDIFQAAFNDDEDYVKEHDSQAVFSDDVVSVKTTLAEEARSLMVSDERCSDSQVAFNDDEDCVKEHDSLAAFSDGEESVKTTLAEEKTSQVDLSNYEVFSNNELINDCDKVKQIINHFRHVYNKLLQVKSGKLRSGLAVEAAIILQNQHKWIKRNKQFGSISGVEIGDYFFWRAELNIIGLHCRNVHGIDFMKMDGKNLAISVVDSGRYDNVFESNNEEFPDTLVYLGEGSNPKVQSKKSIEDQKLRGGNLALKNSVEAKNPVRVIRKIFFKRGKVEKRKYIYDGLYFVDSYRQEIASSGKLVFKFLLKRFPSQPKLDWRKLVSELDCMSYNSEGKERSPICVVNALDDEKPLITDDISQGKERIPIRAINALDDEKLPIFNYVTSVTYPESYCPSMINDGCDCIDGCSDSEDCPCIVKNGGSTCDYEECLFEAKPVIVECGPSCKCFTSCLNRVSQRGIRLPLEVFKTKAKGWGVRSRSFIRRGCFICEYTGEILRDNEGEQRIGNDEYLFDIGVSYGDHSLPDANSLGSFEGNECFTIDAARVGNVGRFINHSCSPNLFPQSVLFDHDNKRMPHIMLFAMEDIPPLNELTYDYNYEKGGVCDANGNIKMKHCYCDSSDCLGRMY</sequence>
<dbReference type="Gene3D" id="2.170.270.10">
    <property type="entry name" value="SET domain"/>
    <property type="match status" value="1"/>
</dbReference>
<feature type="domain" description="Pre-SET" evidence="6">
    <location>
        <begin position="692"/>
        <end position="751"/>
    </location>
</feature>
<evidence type="ECO:0000313" key="9">
    <source>
        <dbReference type="Proteomes" id="UP000593561"/>
    </source>
</evidence>
<protein>
    <recommendedName>
        <fullName evidence="10">SET domain-containing protein</fullName>
    </recommendedName>
</protein>
<name>A0A7J8R742_GOSDV</name>
<keyword evidence="2" id="KW-0158">Chromosome</keyword>
<dbReference type="SMART" id="SM00466">
    <property type="entry name" value="SRA"/>
    <property type="match status" value="1"/>
</dbReference>
<dbReference type="GO" id="GO:0000775">
    <property type="term" value="C:chromosome, centromeric region"/>
    <property type="evidence" value="ECO:0007669"/>
    <property type="project" value="UniProtKB-SubCell"/>
</dbReference>
<dbReference type="EMBL" id="JABFAC010000003">
    <property type="protein sequence ID" value="MBA0609156.1"/>
    <property type="molecule type" value="Genomic_DNA"/>
</dbReference>
<dbReference type="PANTHER" id="PTHR45660:SF83">
    <property type="entry name" value="HISTONE-LYSINE N-METHYLTRANSFERASE, H3 LYSINE-9 SPECIFIC SUVH5-LIKE ISOFORM X1"/>
    <property type="match status" value="1"/>
</dbReference>
<proteinExistence type="predicted"/>
<feature type="domain" description="SET" evidence="5">
    <location>
        <begin position="754"/>
        <end position="888"/>
    </location>
</feature>
<dbReference type="GO" id="GO:0008270">
    <property type="term" value="F:zinc ion binding"/>
    <property type="evidence" value="ECO:0007669"/>
    <property type="project" value="InterPro"/>
</dbReference>
<evidence type="ECO:0000259" key="6">
    <source>
        <dbReference type="PROSITE" id="PS50867"/>
    </source>
</evidence>
<dbReference type="AlphaFoldDB" id="A0A7J8R742"/>
<dbReference type="SUPFAM" id="SSF88697">
    <property type="entry name" value="PUA domain-like"/>
    <property type="match status" value="1"/>
</dbReference>
<feature type="domain" description="YDG" evidence="7">
    <location>
        <begin position="451"/>
        <end position="602"/>
    </location>
</feature>
<organism evidence="8 9">
    <name type="scientific">Gossypium davidsonii</name>
    <name type="common">Davidson's cotton</name>
    <name type="synonym">Gossypium klotzschianum subsp. davidsonii</name>
    <dbReference type="NCBI Taxonomy" id="34287"/>
    <lineage>
        <taxon>Eukaryota</taxon>
        <taxon>Viridiplantae</taxon>
        <taxon>Streptophyta</taxon>
        <taxon>Embryophyta</taxon>
        <taxon>Tracheophyta</taxon>
        <taxon>Spermatophyta</taxon>
        <taxon>Magnoliopsida</taxon>
        <taxon>eudicotyledons</taxon>
        <taxon>Gunneridae</taxon>
        <taxon>Pentapetalae</taxon>
        <taxon>rosids</taxon>
        <taxon>malvids</taxon>
        <taxon>Malvales</taxon>
        <taxon>Malvaceae</taxon>
        <taxon>Malvoideae</taxon>
        <taxon>Gossypium</taxon>
    </lineage>
</organism>
<dbReference type="Gene3D" id="2.30.280.10">
    <property type="entry name" value="SRA-YDG"/>
    <property type="match status" value="1"/>
</dbReference>
<dbReference type="Pfam" id="PF05033">
    <property type="entry name" value="Pre-SET"/>
    <property type="match status" value="1"/>
</dbReference>
<dbReference type="InterPro" id="IPR007728">
    <property type="entry name" value="Pre-SET_dom"/>
</dbReference>
<dbReference type="InterPro" id="IPR003105">
    <property type="entry name" value="SRA_YDG"/>
</dbReference>
<dbReference type="PANTHER" id="PTHR45660">
    <property type="entry name" value="HISTONE-LYSINE N-METHYLTRANSFERASE SETMAR"/>
    <property type="match status" value="1"/>
</dbReference>
<gene>
    <name evidence="8" type="ORF">Godav_021266</name>
</gene>
<dbReference type="SMART" id="SM00317">
    <property type="entry name" value="SET"/>
    <property type="match status" value="1"/>
</dbReference>
<accession>A0A7J8R742</accession>
<dbReference type="GO" id="GO:0042054">
    <property type="term" value="F:histone methyltransferase activity"/>
    <property type="evidence" value="ECO:0007669"/>
    <property type="project" value="InterPro"/>
</dbReference>
<dbReference type="InterPro" id="IPR051357">
    <property type="entry name" value="H3K9_HMTase_SUVAR3-9"/>
</dbReference>
<dbReference type="SUPFAM" id="SSF82199">
    <property type="entry name" value="SET domain"/>
    <property type="match status" value="1"/>
</dbReference>
<evidence type="ECO:0000256" key="1">
    <source>
        <dbReference type="ARBA" id="ARBA00004584"/>
    </source>
</evidence>
<evidence type="ECO:0000256" key="2">
    <source>
        <dbReference type="ARBA" id="ARBA00022454"/>
    </source>
</evidence>
<evidence type="ECO:0000256" key="3">
    <source>
        <dbReference type="ARBA" id="ARBA00023242"/>
    </source>
</evidence>
<evidence type="ECO:0000313" key="8">
    <source>
        <dbReference type="EMBL" id="MBA0609156.1"/>
    </source>
</evidence>
<dbReference type="Pfam" id="PF00856">
    <property type="entry name" value="SET"/>
    <property type="match status" value="1"/>
</dbReference>
<dbReference type="InterPro" id="IPR015947">
    <property type="entry name" value="PUA-like_sf"/>
</dbReference>
<keyword evidence="9" id="KW-1185">Reference proteome</keyword>
<evidence type="ECO:0000256" key="4">
    <source>
        <dbReference type="PROSITE-ProRule" id="PRU00358"/>
    </source>
</evidence>